<keyword evidence="4 8" id="KW-0378">Hydrolase</keyword>
<dbReference type="PRINTS" id="PR00738">
    <property type="entry name" value="GLHYDRLASE20"/>
</dbReference>
<dbReference type="Pfam" id="PF00728">
    <property type="entry name" value="Glyco_hydro_20"/>
    <property type="match status" value="1"/>
</dbReference>
<dbReference type="PATRIC" id="fig|1150600.3.peg.41"/>
<dbReference type="InterPro" id="IPR029018">
    <property type="entry name" value="Hex-like_dom2"/>
</dbReference>
<dbReference type="AlphaFoldDB" id="R9H6I6"/>
<keyword evidence="5 8" id="KW-0326">Glycosidase</keyword>
<dbReference type="RefSeq" id="WP_016193299.1">
    <property type="nucleotide sequence ID" value="NZ_AQPN01000001.1"/>
</dbReference>
<dbReference type="Pfam" id="PF02838">
    <property type="entry name" value="Glyco_hydro_20b"/>
    <property type="match status" value="1"/>
</dbReference>
<sequence length="789" mass="88054">MKNLNKYRNPVTLDIIQVVSEIKRILIASSIFMVGFAGLANAQDNNPSLGIIPAPVLLKKSIGTFMLSQQTTLLADSVMNKAVVFFQDYLLNKGMLKIKLKPNSGLIPANSIVLTSQGADKLPPDGYILLITPQKITITGRGAGLFYGIQSLIQLMPGGKAGAASLPCVEIEDYPRFKYRGLMLDVCRHFFSVEFVKRYIDLMAAYKVNNFHWHLTDDQGWRIEIKKYPKLTQVSSLRAQTVIGDFHDRTPQQYDNTPYGGFYTQDQIREVVKYASARYVNIIPEIEMPGHSEAVFAAYPELSCNPSLTTYKVAETWGIFHNIYCPSEQTFDFLQNVLTEVMDLFPGKYIHIGGDEAPKDAWKKSEFCQKLIKKLGLKDEEELQSYFIQRIEKFVNSKGRNIIGWDEILEGGLSPNATVMSWRGEAGGIAAARQNHHVIMTPGSAGLYIDQLQGKQNIEPLNNGGNAPLDKIYRYNPIPAELTSDQQKYIQGVQANLWAEYIATEKKAEYMILPRMLALSEVGWTSLSNKNFADFTNTRLPSHLAWLDKNNFNYRVPAAIGSQDTIVFGSQLNVNLTSPVNGAKIYFTIDGYPPRETDMEYTVPMHYNVPAGQYRELKTIVITPSGKRSQVTHTVMYNQLPFEAINYNGTSKGLKYRLYTGGFTSTNQLKDEAVIDSGVSLSFNTSAFKNNMKGFGLLFNGFIHIDADDVYGFSTSSANGSVLLIDNQPVVDNDGKHGLFDQGGAVPLKKGYHKITIKYFDATSSGNLKVFISATGKPKSEINPAMLFY</sequence>
<dbReference type="Gene3D" id="3.90.182.10">
    <property type="entry name" value="Toxin - Anthrax Protective Antigen,domain 1"/>
    <property type="match status" value="1"/>
</dbReference>
<proteinExistence type="inferred from homology"/>
<evidence type="ECO:0000256" key="2">
    <source>
        <dbReference type="ARBA" id="ARBA00006285"/>
    </source>
</evidence>
<dbReference type="InterPro" id="IPR025705">
    <property type="entry name" value="Beta_hexosaminidase_sua/sub"/>
</dbReference>
<dbReference type="CDD" id="cd06563">
    <property type="entry name" value="GH20_chitobiase-like"/>
    <property type="match status" value="1"/>
</dbReference>
<comment type="catalytic activity">
    <reaction evidence="1">
        <text>Hydrolysis of terminal non-reducing N-acetyl-D-hexosamine residues in N-acetyl-beta-D-hexosaminides.</text>
        <dbReference type="EC" id="3.2.1.52"/>
    </reaction>
</comment>
<dbReference type="InterPro" id="IPR017853">
    <property type="entry name" value="GH"/>
</dbReference>
<comment type="similarity">
    <text evidence="2">Belongs to the glycosyl hydrolase 20 family.</text>
</comment>
<protein>
    <recommendedName>
        <fullName evidence="3">beta-N-acetylhexosaminidase</fullName>
        <ecNumber evidence="3">3.2.1.52</ecNumber>
    </recommendedName>
</protein>
<dbReference type="eggNOG" id="COG3525">
    <property type="taxonomic scope" value="Bacteria"/>
</dbReference>
<name>R9H6I6_9SPHI</name>
<dbReference type="Pfam" id="PF07691">
    <property type="entry name" value="PA14"/>
    <property type="match status" value="1"/>
</dbReference>
<evidence type="ECO:0000259" key="7">
    <source>
        <dbReference type="PROSITE" id="PS51820"/>
    </source>
</evidence>
<comment type="caution">
    <text evidence="8">The sequence shown here is derived from an EMBL/GenBank/DDBJ whole genome shotgun (WGS) entry which is preliminary data.</text>
</comment>
<dbReference type="InterPro" id="IPR015883">
    <property type="entry name" value="Glyco_hydro_20_cat"/>
</dbReference>
<dbReference type="SUPFAM" id="SSF56988">
    <property type="entry name" value="Anthrax protective antigen"/>
    <property type="match status" value="1"/>
</dbReference>
<evidence type="ECO:0000313" key="9">
    <source>
        <dbReference type="Proteomes" id="UP000014174"/>
    </source>
</evidence>
<accession>R9H6I6</accession>
<evidence type="ECO:0000256" key="5">
    <source>
        <dbReference type="ARBA" id="ARBA00023295"/>
    </source>
</evidence>
<dbReference type="Proteomes" id="UP000014174">
    <property type="component" value="Unassembled WGS sequence"/>
</dbReference>
<dbReference type="InterPro" id="IPR059177">
    <property type="entry name" value="GH29D-like_dom"/>
</dbReference>
<evidence type="ECO:0000313" key="8">
    <source>
        <dbReference type="EMBL" id="EOR96779.1"/>
    </source>
</evidence>
<keyword evidence="9" id="KW-1185">Reference proteome</keyword>
<dbReference type="GO" id="GO:0004563">
    <property type="term" value="F:beta-N-acetylhexosaminidase activity"/>
    <property type="evidence" value="ECO:0007669"/>
    <property type="project" value="UniProtKB-EC"/>
</dbReference>
<dbReference type="InterPro" id="IPR011658">
    <property type="entry name" value="PA14_dom"/>
</dbReference>
<dbReference type="SUPFAM" id="SSF51445">
    <property type="entry name" value="(Trans)glycosidases"/>
    <property type="match status" value="1"/>
</dbReference>
<feature type="active site" description="Proton donor" evidence="6">
    <location>
        <position position="356"/>
    </location>
</feature>
<dbReference type="eggNOG" id="COG3534">
    <property type="taxonomic scope" value="Bacteria"/>
</dbReference>
<dbReference type="STRING" id="1150600.ADIARSV_0042"/>
<evidence type="ECO:0000256" key="3">
    <source>
        <dbReference type="ARBA" id="ARBA00012663"/>
    </source>
</evidence>
<evidence type="ECO:0000256" key="4">
    <source>
        <dbReference type="ARBA" id="ARBA00022801"/>
    </source>
</evidence>
<dbReference type="GO" id="GO:0005975">
    <property type="term" value="P:carbohydrate metabolic process"/>
    <property type="evidence" value="ECO:0007669"/>
    <property type="project" value="InterPro"/>
</dbReference>
<dbReference type="EC" id="3.2.1.52" evidence="3"/>
<dbReference type="PANTHER" id="PTHR22600:SF57">
    <property type="entry name" value="BETA-N-ACETYLHEXOSAMINIDASE"/>
    <property type="match status" value="1"/>
</dbReference>
<dbReference type="PROSITE" id="PS51820">
    <property type="entry name" value="PA14"/>
    <property type="match status" value="1"/>
</dbReference>
<reference evidence="8 9" key="1">
    <citation type="journal article" date="2013" name="Genome Announc.">
        <title>Draft Genome Sequence of Arcticibacter svalbardensis Strain MN12-7T, a Member of the Family Sphingobacteriaceae Isolated from an Arctic Soil Sample.</title>
        <authorList>
            <person name="Shivaji S."/>
            <person name="Ara S."/>
            <person name="Prasad S."/>
            <person name="Manasa B.P."/>
            <person name="Begum Z."/>
            <person name="Singh A."/>
            <person name="Kumar Pinnaka A."/>
        </authorList>
    </citation>
    <scope>NUCLEOTIDE SEQUENCE [LARGE SCALE GENOMIC DNA]</scope>
    <source>
        <strain evidence="8 9">MN12-7</strain>
    </source>
</reference>
<evidence type="ECO:0000256" key="1">
    <source>
        <dbReference type="ARBA" id="ARBA00001231"/>
    </source>
</evidence>
<evidence type="ECO:0000256" key="6">
    <source>
        <dbReference type="PIRSR" id="PIRSR625705-1"/>
    </source>
</evidence>
<dbReference type="Gene3D" id="3.30.379.10">
    <property type="entry name" value="Chitobiase/beta-hexosaminidase domain 2-like"/>
    <property type="match status" value="1"/>
</dbReference>
<dbReference type="EMBL" id="AQPN01000001">
    <property type="protein sequence ID" value="EOR96779.1"/>
    <property type="molecule type" value="Genomic_DNA"/>
</dbReference>
<dbReference type="GO" id="GO:0030203">
    <property type="term" value="P:glycosaminoglycan metabolic process"/>
    <property type="evidence" value="ECO:0007669"/>
    <property type="project" value="TreeGrafter"/>
</dbReference>
<gene>
    <name evidence="8" type="ORF">ADIARSV_0042</name>
</gene>
<dbReference type="SUPFAM" id="SSF55545">
    <property type="entry name" value="beta-N-acetylhexosaminidase-like domain"/>
    <property type="match status" value="1"/>
</dbReference>
<dbReference type="Pfam" id="PF13290">
    <property type="entry name" value="CHB_HEX_C_1"/>
    <property type="match status" value="1"/>
</dbReference>
<organism evidence="8 9">
    <name type="scientific">Arcticibacter svalbardensis MN12-7</name>
    <dbReference type="NCBI Taxonomy" id="1150600"/>
    <lineage>
        <taxon>Bacteria</taxon>
        <taxon>Pseudomonadati</taxon>
        <taxon>Bacteroidota</taxon>
        <taxon>Sphingobacteriia</taxon>
        <taxon>Sphingobacteriales</taxon>
        <taxon>Sphingobacteriaceae</taxon>
        <taxon>Arcticibacter</taxon>
    </lineage>
</organism>
<dbReference type="InterPro" id="IPR015882">
    <property type="entry name" value="HEX_bac_N"/>
</dbReference>
<dbReference type="PANTHER" id="PTHR22600">
    <property type="entry name" value="BETA-HEXOSAMINIDASE"/>
    <property type="match status" value="1"/>
</dbReference>
<feature type="domain" description="PA14" evidence="7">
    <location>
        <begin position="649"/>
        <end position="786"/>
    </location>
</feature>
<dbReference type="GO" id="GO:0016020">
    <property type="term" value="C:membrane"/>
    <property type="evidence" value="ECO:0007669"/>
    <property type="project" value="TreeGrafter"/>
</dbReference>
<dbReference type="SMART" id="SM00758">
    <property type="entry name" value="PA14"/>
    <property type="match status" value="1"/>
</dbReference>
<dbReference type="Gene3D" id="3.20.20.80">
    <property type="entry name" value="Glycosidases"/>
    <property type="match status" value="1"/>
</dbReference>
<dbReference type="InterPro" id="IPR037524">
    <property type="entry name" value="PA14/GLEYA"/>
</dbReference>